<dbReference type="InterPro" id="IPR039424">
    <property type="entry name" value="SBP_5"/>
</dbReference>
<dbReference type="PIRSF" id="PIRSF002741">
    <property type="entry name" value="MppA"/>
    <property type="match status" value="1"/>
</dbReference>
<dbReference type="RefSeq" id="WP_203194103.1">
    <property type="nucleotide sequence ID" value="NZ_CP063362.1"/>
</dbReference>
<feature type="signal peptide" evidence="4">
    <location>
        <begin position="1"/>
        <end position="25"/>
    </location>
</feature>
<dbReference type="Gene3D" id="3.10.105.10">
    <property type="entry name" value="Dipeptide-binding Protein, Domain 3"/>
    <property type="match status" value="1"/>
</dbReference>
<dbReference type="InterPro" id="IPR000914">
    <property type="entry name" value="SBP_5_dom"/>
</dbReference>
<name>A0A974PPQ2_9HYPH</name>
<sequence>MLNRRDILRLAAAGASLAAVPMARAADGSPVRGGHLVSIVVPEPQTLGLTVSNPTIVIAINVYDGLVTYDGTGAPRPQLAESYEQASDGRSITFRLRKGVTWHDGVPFTAADVKYSILEVVKKTHPRGIGTYSQLQDIETPDDHTVILRLAKPSPVIWAALNSSETQILPKHLYEGTDPLTNPWNTKPIGTGPFIFKEWVRGSHVTLERNPNYWDAGKPYLDRLTFRFVPDAGARAAALETGEAQYVPLSPVPLSDMERLAKRPDLVVETRGWEAVAPVFFLDFNMRRPQFQDVRVRRAIALAIDKKALARTVWYGFAEPATGPVPAFQTAFAATGLPQYDYDPKKAEALLDEAGLKRGPDGVRLRFNHASIPYGDDFKRSGEFIRQQLKKVGIEVELLNYDLPTFLRKIYTEYDFDTLNAYYAAFADPQIGVQRRFWSQTIRPGSAWSNASGYSNLKVDALLEAAAVEPDPQKRKALLGEFQLIVQTELPSISLLELKQFRVWSSRLKGVNVGPIGVYSSFADAWLEPAPGAVRG</sequence>
<proteinExistence type="inferred from homology"/>
<feature type="chain" id="PRO_5037468928" evidence="4">
    <location>
        <begin position="26"/>
        <end position="536"/>
    </location>
</feature>
<dbReference type="PROSITE" id="PS51318">
    <property type="entry name" value="TAT"/>
    <property type="match status" value="1"/>
</dbReference>
<comment type="subcellular location">
    <subcellularLocation>
        <location evidence="1">Periplasm</location>
    </subcellularLocation>
</comment>
<dbReference type="GO" id="GO:0043190">
    <property type="term" value="C:ATP-binding cassette (ABC) transporter complex"/>
    <property type="evidence" value="ECO:0007669"/>
    <property type="project" value="InterPro"/>
</dbReference>
<dbReference type="KEGG" id="xdi:EZH22_01745"/>
<dbReference type="EMBL" id="CP063362">
    <property type="protein sequence ID" value="QRG07191.1"/>
    <property type="molecule type" value="Genomic_DNA"/>
</dbReference>
<protein>
    <submittedName>
        <fullName evidence="6">ABC transporter substrate-binding protein</fullName>
    </submittedName>
</protein>
<feature type="domain" description="Solute-binding protein family 5" evidence="5">
    <location>
        <begin position="75"/>
        <end position="431"/>
    </location>
</feature>
<organism evidence="6 7">
    <name type="scientific">Xanthobacter dioxanivorans</name>
    <dbReference type="NCBI Taxonomy" id="2528964"/>
    <lineage>
        <taxon>Bacteria</taxon>
        <taxon>Pseudomonadati</taxon>
        <taxon>Pseudomonadota</taxon>
        <taxon>Alphaproteobacteria</taxon>
        <taxon>Hyphomicrobiales</taxon>
        <taxon>Xanthobacteraceae</taxon>
        <taxon>Xanthobacter</taxon>
    </lineage>
</organism>
<dbReference type="InterPro" id="IPR006311">
    <property type="entry name" value="TAT_signal"/>
</dbReference>
<gene>
    <name evidence="6" type="ORF">EZH22_01745</name>
</gene>
<dbReference type="GO" id="GO:1904680">
    <property type="term" value="F:peptide transmembrane transporter activity"/>
    <property type="evidence" value="ECO:0007669"/>
    <property type="project" value="TreeGrafter"/>
</dbReference>
<dbReference type="InterPro" id="IPR030678">
    <property type="entry name" value="Peptide/Ni-bd"/>
</dbReference>
<evidence type="ECO:0000256" key="3">
    <source>
        <dbReference type="ARBA" id="ARBA00022729"/>
    </source>
</evidence>
<evidence type="ECO:0000256" key="4">
    <source>
        <dbReference type="SAM" id="SignalP"/>
    </source>
</evidence>
<dbReference type="PANTHER" id="PTHR30290">
    <property type="entry name" value="PERIPLASMIC BINDING COMPONENT OF ABC TRANSPORTER"/>
    <property type="match status" value="1"/>
</dbReference>
<comment type="similarity">
    <text evidence="2">Belongs to the bacterial solute-binding protein 5 family.</text>
</comment>
<dbReference type="Gene3D" id="3.40.190.10">
    <property type="entry name" value="Periplasmic binding protein-like II"/>
    <property type="match status" value="1"/>
</dbReference>
<evidence type="ECO:0000256" key="2">
    <source>
        <dbReference type="ARBA" id="ARBA00005695"/>
    </source>
</evidence>
<keyword evidence="7" id="KW-1185">Reference proteome</keyword>
<dbReference type="Pfam" id="PF00496">
    <property type="entry name" value="SBP_bac_5"/>
    <property type="match status" value="1"/>
</dbReference>
<evidence type="ECO:0000313" key="6">
    <source>
        <dbReference type="EMBL" id="QRG07191.1"/>
    </source>
</evidence>
<evidence type="ECO:0000256" key="1">
    <source>
        <dbReference type="ARBA" id="ARBA00004418"/>
    </source>
</evidence>
<keyword evidence="3 4" id="KW-0732">Signal</keyword>
<dbReference type="PANTHER" id="PTHR30290:SF38">
    <property type="entry name" value="D,D-DIPEPTIDE-BINDING PERIPLASMIC PROTEIN DDPA-RELATED"/>
    <property type="match status" value="1"/>
</dbReference>
<reference evidence="6 7" key="1">
    <citation type="submission" date="2020-10" db="EMBL/GenBank/DDBJ databases">
        <title>Degradation of 1,4-Dioxane by Xanthobacter sp. YN2, via a Novel Group-2 Soluble Di-Iron Monooxygenase.</title>
        <authorList>
            <person name="Ma F."/>
            <person name="Wang Y."/>
            <person name="Yang J."/>
            <person name="Guo H."/>
            <person name="Su D."/>
            <person name="Yu L."/>
        </authorList>
    </citation>
    <scope>NUCLEOTIDE SEQUENCE [LARGE SCALE GENOMIC DNA]</scope>
    <source>
        <strain evidence="6 7">YN2</strain>
    </source>
</reference>
<dbReference type="GO" id="GO:0015833">
    <property type="term" value="P:peptide transport"/>
    <property type="evidence" value="ECO:0007669"/>
    <property type="project" value="TreeGrafter"/>
</dbReference>
<dbReference type="Proteomes" id="UP000596427">
    <property type="component" value="Chromosome"/>
</dbReference>
<dbReference type="CDD" id="cd08517">
    <property type="entry name" value="PBP2_NikA_DppA_OppA_like_13"/>
    <property type="match status" value="1"/>
</dbReference>
<dbReference type="AlphaFoldDB" id="A0A974PPQ2"/>
<evidence type="ECO:0000313" key="7">
    <source>
        <dbReference type="Proteomes" id="UP000596427"/>
    </source>
</evidence>
<dbReference type="SUPFAM" id="SSF53850">
    <property type="entry name" value="Periplasmic binding protein-like II"/>
    <property type="match status" value="1"/>
</dbReference>
<accession>A0A974PPQ2</accession>
<dbReference type="GO" id="GO:0030288">
    <property type="term" value="C:outer membrane-bounded periplasmic space"/>
    <property type="evidence" value="ECO:0007669"/>
    <property type="project" value="UniProtKB-ARBA"/>
</dbReference>
<evidence type="ECO:0000259" key="5">
    <source>
        <dbReference type="Pfam" id="PF00496"/>
    </source>
</evidence>